<evidence type="ECO:0000313" key="2">
    <source>
        <dbReference type="EMBL" id="GBP48903.1"/>
    </source>
</evidence>
<dbReference type="Proteomes" id="UP000299102">
    <property type="component" value="Unassembled WGS sequence"/>
</dbReference>
<protein>
    <submittedName>
        <fullName evidence="2">Uncharacterized protein</fullName>
    </submittedName>
</protein>
<feature type="compositionally biased region" description="Acidic residues" evidence="1">
    <location>
        <begin position="1"/>
        <end position="10"/>
    </location>
</feature>
<evidence type="ECO:0000313" key="3">
    <source>
        <dbReference type="Proteomes" id="UP000299102"/>
    </source>
</evidence>
<proteinExistence type="predicted"/>
<accession>A0A4C1WCX5</accession>
<sequence length="522" mass="58403">MDEDLNDEELESRTHASIQDVYRTQTNEIDGVKNTEANFTQSTPRSDSKQLDNKDTGKTRNDVLNISNHVRSNSGTIQTKPKEEVSLPDSQLHKPDISAVNVIVMKSEKTINFDNKADVVELQSSDDDDVVEVALPPKPTITIESSDDEELTILTPVSNKKENITATTLNKIGSPNSPKNLGTRPRDINREVSASPVPSVVSSVSDDFIRGDCIAFNISSKKPVQPTFDFSVHESDLVMPIPPVSHKKKKKKNKNKTMASVTNVSVINTQECFITPNNKSKNKKCNKSNTPKTNLSQVVLDTNKTKSVQQKNLSTRNTVSPIASTNANTYHSDNNSTTLEVKKGIQNNQVSIEKDENLPTNNQSSAKILPKENVKDQTNTLGSIPSEVEPEIIDLIEESSDLSVIANNIVMGNVTGFEEDEDYSNFIPLEESDSVKLGSTKVPEILSEQMDFDTERGIFRFKSMRKLTEHSLKVEMEKFYNESWGGEDFNHKEILKHLPRDKNLWRIDPKDRFSTPSKRKVM</sequence>
<evidence type="ECO:0000256" key="1">
    <source>
        <dbReference type="SAM" id="MobiDB-lite"/>
    </source>
</evidence>
<name>A0A4C1WCX5_EUMVA</name>
<gene>
    <name evidence="2" type="ORF">EVAR_98087_1</name>
</gene>
<feature type="compositionally biased region" description="Polar residues" evidence="1">
    <location>
        <begin position="35"/>
        <end position="45"/>
    </location>
</feature>
<dbReference type="EMBL" id="BGZK01000532">
    <property type="protein sequence ID" value="GBP48903.1"/>
    <property type="molecule type" value="Genomic_DNA"/>
</dbReference>
<reference evidence="2 3" key="1">
    <citation type="journal article" date="2019" name="Commun. Biol.">
        <title>The bagworm genome reveals a unique fibroin gene that provides high tensile strength.</title>
        <authorList>
            <person name="Kono N."/>
            <person name="Nakamura H."/>
            <person name="Ohtoshi R."/>
            <person name="Tomita M."/>
            <person name="Numata K."/>
            <person name="Arakawa K."/>
        </authorList>
    </citation>
    <scope>NUCLEOTIDE SEQUENCE [LARGE SCALE GENOMIC DNA]</scope>
</reference>
<feature type="compositionally biased region" description="Basic and acidic residues" evidence="1">
    <location>
        <begin position="46"/>
        <end position="61"/>
    </location>
</feature>
<dbReference type="OrthoDB" id="7608935at2759"/>
<organism evidence="2 3">
    <name type="scientific">Eumeta variegata</name>
    <name type="common">Bagworm moth</name>
    <name type="synonym">Eumeta japonica</name>
    <dbReference type="NCBI Taxonomy" id="151549"/>
    <lineage>
        <taxon>Eukaryota</taxon>
        <taxon>Metazoa</taxon>
        <taxon>Ecdysozoa</taxon>
        <taxon>Arthropoda</taxon>
        <taxon>Hexapoda</taxon>
        <taxon>Insecta</taxon>
        <taxon>Pterygota</taxon>
        <taxon>Neoptera</taxon>
        <taxon>Endopterygota</taxon>
        <taxon>Lepidoptera</taxon>
        <taxon>Glossata</taxon>
        <taxon>Ditrysia</taxon>
        <taxon>Tineoidea</taxon>
        <taxon>Psychidae</taxon>
        <taxon>Oiketicinae</taxon>
        <taxon>Eumeta</taxon>
    </lineage>
</organism>
<dbReference type="AlphaFoldDB" id="A0A4C1WCX5"/>
<keyword evidence="3" id="KW-1185">Reference proteome</keyword>
<comment type="caution">
    <text evidence="2">The sequence shown here is derived from an EMBL/GenBank/DDBJ whole genome shotgun (WGS) entry which is preliminary data.</text>
</comment>
<feature type="region of interest" description="Disordered" evidence="1">
    <location>
        <begin position="1"/>
        <end position="62"/>
    </location>
</feature>